<organism evidence="2 3">
    <name type="scientific">Paenibacillus pasadenensis</name>
    <dbReference type="NCBI Taxonomy" id="217090"/>
    <lineage>
        <taxon>Bacteria</taxon>
        <taxon>Bacillati</taxon>
        <taxon>Bacillota</taxon>
        <taxon>Bacilli</taxon>
        <taxon>Bacillales</taxon>
        <taxon>Paenibacillaceae</taxon>
        <taxon>Paenibacillus</taxon>
    </lineage>
</organism>
<dbReference type="InterPro" id="IPR029058">
    <property type="entry name" value="AB_hydrolase_fold"/>
</dbReference>
<accession>A0A2N5NAJ2</accession>
<dbReference type="GO" id="GO:0018786">
    <property type="term" value="F:haloalkane dehalogenase activity"/>
    <property type="evidence" value="ECO:0007669"/>
    <property type="project" value="UniProtKB-EC"/>
</dbReference>
<reference evidence="2 3" key="1">
    <citation type="submission" date="2017-05" db="EMBL/GenBank/DDBJ databases">
        <title>Functional genome analysis of Paenibacillus pasadenensis strain R16: insights on endophytic life style and antifungal activity.</title>
        <authorList>
            <person name="Passera A."/>
            <person name="Marcolungo L."/>
            <person name="Casati P."/>
            <person name="Brasca M."/>
            <person name="Quaglino F."/>
            <person name="Delledonne M."/>
        </authorList>
    </citation>
    <scope>NUCLEOTIDE SEQUENCE [LARGE SCALE GENOMIC DNA]</scope>
    <source>
        <strain evidence="2 3">R16</strain>
    </source>
</reference>
<dbReference type="GO" id="GO:0047372">
    <property type="term" value="F:monoacylglycerol lipase activity"/>
    <property type="evidence" value="ECO:0007669"/>
    <property type="project" value="TreeGrafter"/>
</dbReference>
<dbReference type="AlphaFoldDB" id="A0A2N5NAJ2"/>
<dbReference type="EC" id="3.8.1.5" evidence="2"/>
<dbReference type="GO" id="GO:0046464">
    <property type="term" value="P:acylglycerol catabolic process"/>
    <property type="evidence" value="ECO:0007669"/>
    <property type="project" value="TreeGrafter"/>
</dbReference>
<dbReference type="EMBL" id="NFEZ01000003">
    <property type="protein sequence ID" value="PLT47371.1"/>
    <property type="molecule type" value="Genomic_DNA"/>
</dbReference>
<name>A0A2N5NAJ2_9BACL</name>
<dbReference type="InterPro" id="IPR000073">
    <property type="entry name" value="AB_hydrolase_1"/>
</dbReference>
<dbReference type="SUPFAM" id="SSF53474">
    <property type="entry name" value="alpha/beta-Hydrolases"/>
    <property type="match status" value="1"/>
</dbReference>
<dbReference type="PANTHER" id="PTHR43798:SF5">
    <property type="entry name" value="MONOACYLGLYCEROL LIPASE ABHD6"/>
    <property type="match status" value="1"/>
</dbReference>
<gene>
    <name evidence="2" type="ORF">B8V81_1595</name>
</gene>
<comment type="caution">
    <text evidence="2">The sequence shown here is derived from an EMBL/GenBank/DDBJ whole genome shotgun (WGS) entry which is preliminary data.</text>
</comment>
<evidence type="ECO:0000259" key="1">
    <source>
        <dbReference type="Pfam" id="PF00561"/>
    </source>
</evidence>
<dbReference type="Gene3D" id="3.40.50.1820">
    <property type="entry name" value="alpha/beta hydrolase"/>
    <property type="match status" value="1"/>
</dbReference>
<dbReference type="InterPro" id="IPR050266">
    <property type="entry name" value="AB_hydrolase_sf"/>
</dbReference>
<dbReference type="Pfam" id="PF00561">
    <property type="entry name" value="Abhydrolase_1"/>
    <property type="match status" value="1"/>
</dbReference>
<evidence type="ECO:0000313" key="2">
    <source>
        <dbReference type="EMBL" id="PLT47371.1"/>
    </source>
</evidence>
<feature type="domain" description="AB hydrolase-1" evidence="1">
    <location>
        <begin position="35"/>
        <end position="144"/>
    </location>
</feature>
<sequence>MSMSNRTLANRRLTLQGGADLAYRDNGRGGEAGTALVLLHGFCGSSAYWEPLLPLLEPHGRVIALDLRGHGQSSAAGEDIIGMETLADDVAELLESLEVGPAVVLGHSMGGYAALALAERHPQLLAGLGLIHSTPLPDSPEAREGRDKAAAALAADGIVPFVDGLVPKLFAPGADGSLLDKAKEIGYGTAASAAAAAARGMKARPDRSSVLQSLEAPLLLVAGSEDGVVPPAKAFAAEAPRTRKETLDGAGHMSMMEQPERLAGLIRDWLGFLPGQSR</sequence>
<proteinExistence type="predicted"/>
<evidence type="ECO:0000313" key="3">
    <source>
        <dbReference type="Proteomes" id="UP000234789"/>
    </source>
</evidence>
<dbReference type="Proteomes" id="UP000234789">
    <property type="component" value="Unassembled WGS sequence"/>
</dbReference>
<keyword evidence="2" id="KW-0378">Hydrolase</keyword>
<dbReference type="PANTHER" id="PTHR43798">
    <property type="entry name" value="MONOACYLGLYCEROL LIPASE"/>
    <property type="match status" value="1"/>
</dbReference>
<dbReference type="GO" id="GO:0016020">
    <property type="term" value="C:membrane"/>
    <property type="evidence" value="ECO:0007669"/>
    <property type="project" value="TreeGrafter"/>
</dbReference>
<protein>
    <submittedName>
        <fullName evidence="2">Alpha/beta hydrolase fold</fullName>
        <ecNumber evidence="2">3.8.1.5</ecNumber>
    </submittedName>
</protein>
<keyword evidence="3" id="KW-1185">Reference proteome</keyword>
<dbReference type="PRINTS" id="PR00111">
    <property type="entry name" value="ABHYDROLASE"/>
</dbReference>